<organism evidence="2">
    <name type="scientific">uncultured Pyrinomonadaceae bacterium</name>
    <dbReference type="NCBI Taxonomy" id="2283094"/>
    <lineage>
        <taxon>Bacteria</taxon>
        <taxon>Pseudomonadati</taxon>
        <taxon>Acidobacteriota</taxon>
        <taxon>Blastocatellia</taxon>
        <taxon>Blastocatellales</taxon>
        <taxon>Pyrinomonadaceae</taxon>
        <taxon>environmental samples</taxon>
    </lineage>
</organism>
<keyword evidence="1" id="KW-1133">Transmembrane helix</keyword>
<sequence>MLKFRKKAIRTYWHIVISILASVAIYFFQIPFPLIVLGAAITEIISPKYKVGRREIKYFLL</sequence>
<dbReference type="EMBL" id="CADCUR010000245">
    <property type="protein sequence ID" value="CAA9416157.1"/>
    <property type="molecule type" value="Genomic_DNA"/>
</dbReference>
<proteinExistence type="predicted"/>
<dbReference type="AlphaFoldDB" id="A0A6J4PLM5"/>
<gene>
    <name evidence="2" type="ORF">AVDCRST_MAG74-2640</name>
</gene>
<evidence type="ECO:0000256" key="1">
    <source>
        <dbReference type="SAM" id="Phobius"/>
    </source>
</evidence>
<keyword evidence="1" id="KW-0472">Membrane</keyword>
<evidence type="ECO:0000313" key="2">
    <source>
        <dbReference type="EMBL" id="CAA9416157.1"/>
    </source>
</evidence>
<protein>
    <submittedName>
        <fullName evidence="2">Uncharacterized protein</fullName>
    </submittedName>
</protein>
<name>A0A6J4PLM5_9BACT</name>
<reference evidence="2" key="1">
    <citation type="submission" date="2020-02" db="EMBL/GenBank/DDBJ databases">
        <authorList>
            <person name="Meier V. D."/>
        </authorList>
    </citation>
    <scope>NUCLEOTIDE SEQUENCE</scope>
    <source>
        <strain evidence="2">AVDCRST_MAG74</strain>
    </source>
</reference>
<keyword evidence="1" id="KW-0812">Transmembrane</keyword>
<feature type="transmembrane region" description="Helical" evidence="1">
    <location>
        <begin position="12"/>
        <end position="28"/>
    </location>
</feature>
<accession>A0A6J4PLM5</accession>